<dbReference type="EMBL" id="JACCBH010000001">
    <property type="protein sequence ID" value="NYD54069.1"/>
    <property type="molecule type" value="Genomic_DNA"/>
</dbReference>
<proteinExistence type="predicted"/>
<comment type="caution">
    <text evidence="1">The sequence shown here is derived from an EMBL/GenBank/DDBJ whole genome shotgun (WGS) entry which is preliminary data.</text>
</comment>
<protein>
    <recommendedName>
        <fullName evidence="3">Tryptophan synthase subunit alpha</fullName>
    </recommendedName>
</protein>
<accession>A0A7Y9JNV5</accession>
<dbReference type="Proteomes" id="UP000552045">
    <property type="component" value="Unassembled WGS sequence"/>
</dbReference>
<organism evidence="1 2">
    <name type="scientific">Microbacterium pseudoresistens</name>
    <dbReference type="NCBI Taxonomy" id="640634"/>
    <lineage>
        <taxon>Bacteria</taxon>
        <taxon>Bacillati</taxon>
        <taxon>Actinomycetota</taxon>
        <taxon>Actinomycetes</taxon>
        <taxon>Micrococcales</taxon>
        <taxon>Microbacteriaceae</taxon>
        <taxon>Microbacterium</taxon>
    </lineage>
</organism>
<gene>
    <name evidence="1" type="ORF">BKA02_001124</name>
</gene>
<reference evidence="1 2" key="1">
    <citation type="submission" date="2020-07" db="EMBL/GenBank/DDBJ databases">
        <title>Sequencing the genomes of 1000 actinobacteria strains.</title>
        <authorList>
            <person name="Klenk H.-P."/>
        </authorList>
    </citation>
    <scope>NUCLEOTIDE SEQUENCE [LARGE SCALE GENOMIC DNA]</scope>
    <source>
        <strain evidence="1 2">DSM 22185</strain>
    </source>
</reference>
<evidence type="ECO:0000313" key="2">
    <source>
        <dbReference type="Proteomes" id="UP000552045"/>
    </source>
</evidence>
<sequence length="111" mass="12829">MSESTRRASLEVLRAEASDERSVLVHERLRSGEDPWDFMEDLPTVDELVVHFLRADAIAEGGGGRIDAARHYELMRRIGLDYPELTPIVWRLLGQHESHRRWDRIVGERPA</sequence>
<dbReference type="AlphaFoldDB" id="A0A7Y9JNV5"/>
<dbReference type="RefSeq" id="WP_179432094.1">
    <property type="nucleotide sequence ID" value="NZ_BAABLC010000001.1"/>
</dbReference>
<keyword evidence="2" id="KW-1185">Reference proteome</keyword>
<evidence type="ECO:0000313" key="1">
    <source>
        <dbReference type="EMBL" id="NYD54069.1"/>
    </source>
</evidence>
<evidence type="ECO:0008006" key="3">
    <source>
        <dbReference type="Google" id="ProtNLM"/>
    </source>
</evidence>
<name>A0A7Y9JNV5_9MICO</name>